<name>C6LS75_GIAIB</name>
<feature type="binding site" evidence="3">
    <location>
        <position position="74"/>
    </location>
    <ligand>
        <name>Mg(2+)</name>
        <dbReference type="ChEBI" id="CHEBI:18420"/>
        <label>1</label>
        <note>catalytic</note>
    </ligand>
</feature>
<dbReference type="AlphaFoldDB" id="C6LS75"/>
<gene>
    <name evidence="4" type="ORF">GL50581_1611</name>
</gene>
<protein>
    <recommendedName>
        <fullName evidence="2">3'(2'),5'-bisphosphate nucleotidase</fullName>
        <ecNumber evidence="2">3.1.3.7</ecNumber>
    </recommendedName>
</protein>
<dbReference type="EMBL" id="ACGJ01002173">
    <property type="protein sequence ID" value="EET01145.1"/>
    <property type="molecule type" value="Genomic_DNA"/>
</dbReference>
<dbReference type="OMA" id="DICAFMG"/>
<keyword evidence="3" id="KW-0460">Magnesium</keyword>
<sequence>MTVNLQEWLEVAVEAALSAGDVIVKVGADFSNNEKDVQTKSNDGDFVTIADRSAQRVIFSMLKGKFPQLKIVGEETNCEGCSPESSSALCSPDTHEGVSSVGTHLSDCNITHTKMKFNARNLCSKSVCLAREALQEHDEDDPVEQNTSFHKVPHLPCSVDLPVDECIVFVDPLDGTFNFVHGCLFGVGVSIGLAYKGQAIAGIMFYPFSSKKLLHKYNFPKDLHIYMGSGALIHPYHAQIAELRKKHVPIDLLFGARYGDYCNCNLTSYQQTLLTDRLSQLSESKPYSEHYFQTQNMPPGQFSPLLEWVDKQAGETHIRIRPKDGIQNFYGALCKFREFLLGLGRCFGVIYVDGFLKPWDICAFMGIAHSLKIDVYTKEHRPLTLSKSSGNKYILKHGYLFKPDRKDNISFFIVTHYDSSHSSQLAAVALDLAESLPTDKGTENA</sequence>
<dbReference type="Gene3D" id="3.30.540.10">
    <property type="entry name" value="Fructose-1,6-Bisphosphatase, subunit A, domain 1"/>
    <property type="match status" value="1"/>
</dbReference>
<evidence type="ECO:0000313" key="4">
    <source>
        <dbReference type="EMBL" id="EET01145.1"/>
    </source>
</evidence>
<dbReference type="PANTHER" id="PTHR43028:SF5">
    <property type="entry name" value="3'(2'),5'-BISPHOSPHATE NUCLEOTIDASE 1"/>
    <property type="match status" value="1"/>
</dbReference>
<accession>C6LS75</accession>
<evidence type="ECO:0000256" key="3">
    <source>
        <dbReference type="PIRSR" id="PIRSR600760-2"/>
    </source>
</evidence>
<dbReference type="VEuPathDB" id="GiardiaDB:GL50581_1611"/>
<dbReference type="GO" id="GO:0008441">
    <property type="term" value="F:3'(2'),5'-bisphosphate nucleotidase activity"/>
    <property type="evidence" value="ECO:0007669"/>
    <property type="project" value="UniProtKB-EC"/>
</dbReference>
<evidence type="ECO:0000256" key="1">
    <source>
        <dbReference type="ARBA" id="ARBA00009759"/>
    </source>
</evidence>
<proteinExistence type="inferred from homology"/>
<organism evidence="4 5">
    <name type="scientific">Giardia intestinalis (strain ATCC 50581 / GS clone H7)</name>
    <name type="common">Giardia lamblia</name>
    <dbReference type="NCBI Taxonomy" id="598745"/>
    <lineage>
        <taxon>Eukaryota</taxon>
        <taxon>Metamonada</taxon>
        <taxon>Diplomonadida</taxon>
        <taxon>Hexamitidae</taxon>
        <taxon>Giardiinae</taxon>
        <taxon>Giardia</taxon>
    </lineage>
</organism>
<dbReference type="InterPro" id="IPR050725">
    <property type="entry name" value="CysQ/Inositol_MonoPase"/>
</dbReference>
<feature type="binding site" evidence="3">
    <location>
        <position position="173"/>
    </location>
    <ligand>
        <name>Mg(2+)</name>
        <dbReference type="ChEBI" id="CHEBI:18420"/>
        <label>1</label>
        <note>catalytic</note>
    </ligand>
</feature>
<dbReference type="OrthoDB" id="411145at2759"/>
<dbReference type="InterPro" id="IPR000760">
    <property type="entry name" value="Inositol_monophosphatase-like"/>
</dbReference>
<keyword evidence="3" id="KW-0479">Metal-binding</keyword>
<feature type="binding site" evidence="3">
    <location>
        <position position="174"/>
    </location>
    <ligand>
        <name>Mg(2+)</name>
        <dbReference type="ChEBI" id="CHEBI:18420"/>
        <label>1</label>
        <note>catalytic</note>
    </ligand>
</feature>
<dbReference type="Proteomes" id="UP000002488">
    <property type="component" value="Unassembled WGS sequence"/>
</dbReference>
<evidence type="ECO:0000313" key="5">
    <source>
        <dbReference type="Proteomes" id="UP000002488"/>
    </source>
</evidence>
<comment type="caution">
    <text evidence="4">The sequence shown here is derived from an EMBL/GenBank/DDBJ whole genome shotgun (WGS) entry which is preliminary data.</text>
</comment>
<reference evidence="4 5" key="1">
    <citation type="journal article" date="2009" name="PLoS Pathog.">
        <title>Draft genome sequencing of giardia intestinalis assemblage B isolate GS: is human giardiasis caused by two different species?</title>
        <authorList>
            <person name="Franzen O."/>
            <person name="Jerlstrom-Hultqvist J."/>
            <person name="Castro E."/>
            <person name="Sherwood E."/>
            <person name="Ankarklev J."/>
            <person name="Reiner D.S."/>
            <person name="Palm D."/>
            <person name="Andersson J.O."/>
            <person name="Andersson B."/>
            <person name="Svard S.G."/>
        </authorList>
    </citation>
    <scope>NUCLEOTIDE SEQUENCE [LARGE SCALE GENOMIC DNA]</scope>
    <source>
        <strain evidence="5">ATCC 50581 / GS clone H7</strain>
    </source>
</reference>
<evidence type="ECO:0000256" key="2">
    <source>
        <dbReference type="ARBA" id="ARBA00012633"/>
    </source>
</evidence>
<feature type="binding site" evidence="3">
    <location>
        <position position="171"/>
    </location>
    <ligand>
        <name>Mg(2+)</name>
        <dbReference type="ChEBI" id="CHEBI:18420"/>
        <label>1</label>
        <note>catalytic</note>
    </ligand>
</feature>
<dbReference type="EC" id="3.1.3.7" evidence="2"/>
<dbReference type="GO" id="GO:0046872">
    <property type="term" value="F:metal ion binding"/>
    <property type="evidence" value="ECO:0007669"/>
    <property type="project" value="UniProtKB-KW"/>
</dbReference>
<comment type="cofactor">
    <cofactor evidence="3">
        <name>Mg(2+)</name>
        <dbReference type="ChEBI" id="CHEBI:18420"/>
    </cofactor>
</comment>
<dbReference type="Pfam" id="PF00459">
    <property type="entry name" value="Inositol_P"/>
    <property type="match status" value="2"/>
</dbReference>
<comment type="similarity">
    <text evidence="1">Belongs to the inositol monophosphatase superfamily.</text>
</comment>
<dbReference type="PANTHER" id="PTHR43028">
    <property type="entry name" value="3'(2'),5'-BISPHOSPHATE NUCLEOTIDASE 1"/>
    <property type="match status" value="1"/>
</dbReference>
<dbReference type="SUPFAM" id="SSF56655">
    <property type="entry name" value="Carbohydrate phosphatase"/>
    <property type="match status" value="1"/>
</dbReference>